<dbReference type="KEGG" id="aba:Acid345_4507"/>
<dbReference type="EnsemblBacteria" id="ABF43507">
    <property type="protein sequence ID" value="ABF43507"/>
    <property type="gene ID" value="Acid345_4507"/>
</dbReference>
<accession>Q1IHZ3</accession>
<dbReference type="EMBL" id="CP000360">
    <property type="protein sequence ID" value="ABF43507.1"/>
    <property type="molecule type" value="Genomic_DNA"/>
</dbReference>
<feature type="domain" description="VOC" evidence="1">
    <location>
        <begin position="11"/>
        <end position="129"/>
    </location>
</feature>
<dbReference type="InterPro" id="IPR004360">
    <property type="entry name" value="Glyas_Fos-R_dOase_dom"/>
</dbReference>
<dbReference type="InterPro" id="IPR029068">
    <property type="entry name" value="Glyas_Bleomycin-R_OHBP_Dase"/>
</dbReference>
<name>Q1IHZ3_KORVE</name>
<dbReference type="Proteomes" id="UP000002432">
    <property type="component" value="Chromosome"/>
</dbReference>
<dbReference type="InterPro" id="IPR041581">
    <property type="entry name" value="Glyoxalase_6"/>
</dbReference>
<reference evidence="2 3" key="1">
    <citation type="journal article" date="2009" name="Appl. Environ. Microbiol.">
        <title>Three genomes from the phylum Acidobacteria provide insight into the lifestyles of these microorganisms in soils.</title>
        <authorList>
            <person name="Ward N.L."/>
            <person name="Challacombe J.F."/>
            <person name="Janssen P.H."/>
            <person name="Henrissat B."/>
            <person name="Coutinho P.M."/>
            <person name="Wu M."/>
            <person name="Xie G."/>
            <person name="Haft D.H."/>
            <person name="Sait M."/>
            <person name="Badger J."/>
            <person name="Barabote R.D."/>
            <person name="Bradley B."/>
            <person name="Brettin T.S."/>
            <person name="Brinkac L.M."/>
            <person name="Bruce D."/>
            <person name="Creasy T."/>
            <person name="Daugherty S.C."/>
            <person name="Davidsen T.M."/>
            <person name="DeBoy R.T."/>
            <person name="Detter J.C."/>
            <person name="Dodson R.J."/>
            <person name="Durkin A.S."/>
            <person name="Ganapathy A."/>
            <person name="Gwinn-Giglio M."/>
            <person name="Han C.S."/>
            <person name="Khouri H."/>
            <person name="Kiss H."/>
            <person name="Kothari S.P."/>
            <person name="Madupu R."/>
            <person name="Nelson K.E."/>
            <person name="Nelson W.C."/>
            <person name="Paulsen I."/>
            <person name="Penn K."/>
            <person name="Ren Q."/>
            <person name="Rosovitz M.J."/>
            <person name="Selengut J.D."/>
            <person name="Shrivastava S."/>
            <person name="Sullivan S.A."/>
            <person name="Tapia R."/>
            <person name="Thompson L.S."/>
            <person name="Watkins K.L."/>
            <person name="Yang Q."/>
            <person name="Yu C."/>
            <person name="Zafar N."/>
            <person name="Zhou L."/>
            <person name="Kuske C.R."/>
        </authorList>
    </citation>
    <scope>NUCLEOTIDE SEQUENCE [LARGE SCALE GENOMIC DNA]</scope>
    <source>
        <strain evidence="2 3">Ellin345</strain>
    </source>
</reference>
<dbReference type="RefSeq" id="WP_011525304.1">
    <property type="nucleotide sequence ID" value="NC_008009.1"/>
</dbReference>
<dbReference type="AlphaFoldDB" id="Q1IHZ3"/>
<dbReference type="PROSITE" id="PS51819">
    <property type="entry name" value="VOC"/>
    <property type="match status" value="2"/>
</dbReference>
<dbReference type="OrthoDB" id="9804235at2"/>
<evidence type="ECO:0000313" key="3">
    <source>
        <dbReference type="Proteomes" id="UP000002432"/>
    </source>
</evidence>
<dbReference type="PANTHER" id="PTHR33993">
    <property type="entry name" value="GLYOXALASE-RELATED"/>
    <property type="match status" value="1"/>
</dbReference>
<keyword evidence="3" id="KW-1185">Reference proteome</keyword>
<dbReference type="CDD" id="cd07247">
    <property type="entry name" value="SgaA_N_like"/>
    <property type="match status" value="2"/>
</dbReference>
<dbReference type="eggNOG" id="COG3324">
    <property type="taxonomic scope" value="Bacteria"/>
</dbReference>
<dbReference type="InterPro" id="IPR052164">
    <property type="entry name" value="Anthracycline_SecMetBiosynth"/>
</dbReference>
<dbReference type="PANTHER" id="PTHR33993:SF14">
    <property type="entry name" value="GB|AAF24581.1"/>
    <property type="match status" value="1"/>
</dbReference>
<dbReference type="Pfam" id="PF18029">
    <property type="entry name" value="Glyoxalase_6"/>
    <property type="match status" value="1"/>
</dbReference>
<feature type="domain" description="VOC" evidence="1">
    <location>
        <begin position="143"/>
        <end position="259"/>
    </location>
</feature>
<dbReference type="SUPFAM" id="SSF54593">
    <property type="entry name" value="Glyoxalase/Bleomycin resistance protein/Dihydroxybiphenyl dioxygenase"/>
    <property type="match status" value="2"/>
</dbReference>
<evidence type="ECO:0000259" key="1">
    <source>
        <dbReference type="PROSITE" id="PS51819"/>
    </source>
</evidence>
<protein>
    <submittedName>
        <fullName evidence="2">Glyoxalase/bleomycin resistance protein/dioxygenase</fullName>
    </submittedName>
</protein>
<dbReference type="STRING" id="204669.Acid345_4507"/>
<gene>
    <name evidence="2" type="ordered locus">Acid345_4507</name>
</gene>
<organism evidence="2 3">
    <name type="scientific">Koribacter versatilis (strain Ellin345)</name>
    <dbReference type="NCBI Taxonomy" id="204669"/>
    <lineage>
        <taxon>Bacteria</taxon>
        <taxon>Pseudomonadati</taxon>
        <taxon>Acidobacteriota</taxon>
        <taxon>Terriglobia</taxon>
        <taxon>Terriglobales</taxon>
        <taxon>Candidatus Korobacteraceae</taxon>
        <taxon>Candidatus Korobacter</taxon>
    </lineage>
</organism>
<dbReference type="Pfam" id="PF00903">
    <property type="entry name" value="Glyoxalase"/>
    <property type="match status" value="1"/>
</dbReference>
<proteinExistence type="predicted"/>
<dbReference type="Gene3D" id="3.10.180.10">
    <property type="entry name" value="2,3-Dihydroxybiphenyl 1,2-Dioxygenase, domain 1"/>
    <property type="match status" value="2"/>
</dbReference>
<dbReference type="HOGENOM" id="CLU_069623_3_0_0"/>
<evidence type="ECO:0000313" key="2">
    <source>
        <dbReference type="EMBL" id="ABF43507.1"/>
    </source>
</evidence>
<sequence>MPIVDVKKPGQFCWVELATTDQSAAKKYYQSLFGWTSDDVPMGPDAFYTMFKLNGHDAAACYALRPDQLERGVPVHWSLFISTNNTDESAKRATELGANIILPPFDVMGAGRMAVMHDPTGAVFSLWQAAESTAHLVKGEEGAFCWADLLTKDREKAVAFYTALFGWTIEKEDESPAHGYYHIKSGEDYIGGMPPSESLPPGTHTHWSVYFQTSDCAAKTAQAVSLGGRAFVSNMKIEGAGTMSVVADPQYGTFCIFESSRK</sequence>
<dbReference type="InterPro" id="IPR037523">
    <property type="entry name" value="VOC_core"/>
</dbReference>